<evidence type="ECO:0000256" key="2">
    <source>
        <dbReference type="ARBA" id="ARBA00022475"/>
    </source>
</evidence>
<keyword evidence="3 6" id="KW-0812">Transmembrane</keyword>
<dbReference type="AlphaFoldDB" id="A0A1M5W4F5"/>
<evidence type="ECO:0000256" key="3">
    <source>
        <dbReference type="ARBA" id="ARBA00022692"/>
    </source>
</evidence>
<keyword evidence="9" id="KW-1185">Reference proteome</keyword>
<dbReference type="STRING" id="1123282.SAMN02745823_01055"/>
<keyword evidence="4 6" id="KW-1133">Transmembrane helix</keyword>
<dbReference type="GO" id="GO:0022857">
    <property type="term" value="F:transmembrane transporter activity"/>
    <property type="evidence" value="ECO:0007669"/>
    <property type="project" value="TreeGrafter"/>
</dbReference>
<evidence type="ECO:0000256" key="1">
    <source>
        <dbReference type="ARBA" id="ARBA00004651"/>
    </source>
</evidence>
<evidence type="ECO:0000256" key="6">
    <source>
        <dbReference type="SAM" id="Phobius"/>
    </source>
</evidence>
<keyword evidence="5 6" id="KW-0472">Membrane</keyword>
<dbReference type="OrthoDB" id="9812886at2"/>
<feature type="domain" description="ABC3 transporter permease C-terminal" evidence="7">
    <location>
        <begin position="350"/>
        <end position="495"/>
    </location>
</feature>
<dbReference type="RefSeq" id="WP_073076615.1">
    <property type="nucleotide sequence ID" value="NZ_FQXV01000003.1"/>
</dbReference>
<sequence>MSVIKRGFLYITRKRVRSILLLVIMFVAAVLAMLGLAIKQSADKEADAVRRSLESSFSIIRNDGIPKDKAISMDQTGQILRLPHITGRYLDMVSLMVYADVQLSPGAWANEYQNYQEHPENFSIVPFNSDEVTTGMHVPYMCYCSDSGLHEFFRNGAFTLKEGRHIRADDVNKAVISTDVAHRSNLSVGDTITLENREWYCAIPGAYGDIKKTVGEPIKLEIVGLFDVNFSQELSYNTLQTDNYTLTTVFTMEDEIAANMIFSDLATALQTKNIVWTYRKDNGLDERRDSRLDLNSATFFVDDPEKLEAAITEVKAIQGIDWNYFTIKADDSTYKAAANPLTQLGTISAVLIAIAVVGCVVVLGLTLNMWTKSRKREMGILMSLGVAKRKLVLQQLFESLTFAVVALILAAAVSAALAGPVGSAANRIASPRETGSAYDIKTVDFNIVIDKASADPVNLSYGLTAQNILIAAAAVLGSTALSVGITARNITKMKPKAVLRAM</sequence>
<feature type="transmembrane region" description="Helical" evidence="6">
    <location>
        <begin position="468"/>
        <end position="487"/>
    </location>
</feature>
<evidence type="ECO:0000259" key="7">
    <source>
        <dbReference type="Pfam" id="PF02687"/>
    </source>
</evidence>
<organism evidence="8 9">
    <name type="scientific">Sporobacter termitidis DSM 10068</name>
    <dbReference type="NCBI Taxonomy" id="1123282"/>
    <lineage>
        <taxon>Bacteria</taxon>
        <taxon>Bacillati</taxon>
        <taxon>Bacillota</taxon>
        <taxon>Clostridia</taxon>
        <taxon>Eubacteriales</taxon>
        <taxon>Oscillospiraceae</taxon>
        <taxon>Sporobacter</taxon>
    </lineage>
</organism>
<accession>A0A1M5W4F5</accession>
<evidence type="ECO:0000256" key="4">
    <source>
        <dbReference type="ARBA" id="ARBA00022989"/>
    </source>
</evidence>
<protein>
    <submittedName>
        <fullName evidence="8">MacB-like core domain-containing protein</fullName>
    </submittedName>
</protein>
<evidence type="ECO:0000313" key="9">
    <source>
        <dbReference type="Proteomes" id="UP000183995"/>
    </source>
</evidence>
<dbReference type="PANTHER" id="PTHR30572:SF9">
    <property type="entry name" value="ABC TRANSPORTER PERMEASE PROTEIN"/>
    <property type="match status" value="1"/>
</dbReference>
<keyword evidence="2" id="KW-1003">Cell membrane</keyword>
<feature type="transmembrane region" description="Helical" evidence="6">
    <location>
        <begin position="349"/>
        <end position="370"/>
    </location>
</feature>
<dbReference type="PANTHER" id="PTHR30572">
    <property type="entry name" value="MEMBRANE COMPONENT OF TRANSPORTER-RELATED"/>
    <property type="match status" value="1"/>
</dbReference>
<dbReference type="Pfam" id="PF02687">
    <property type="entry name" value="FtsX"/>
    <property type="match status" value="1"/>
</dbReference>
<name>A0A1M5W4F5_9FIRM</name>
<dbReference type="InterPro" id="IPR003838">
    <property type="entry name" value="ABC3_permease_C"/>
</dbReference>
<dbReference type="EMBL" id="FQXV01000003">
    <property type="protein sequence ID" value="SHH82328.1"/>
    <property type="molecule type" value="Genomic_DNA"/>
</dbReference>
<reference evidence="8 9" key="1">
    <citation type="submission" date="2016-11" db="EMBL/GenBank/DDBJ databases">
        <authorList>
            <person name="Jaros S."/>
            <person name="Januszkiewicz K."/>
            <person name="Wedrychowicz H."/>
        </authorList>
    </citation>
    <scope>NUCLEOTIDE SEQUENCE [LARGE SCALE GENOMIC DNA]</scope>
    <source>
        <strain evidence="8 9">DSM 10068</strain>
    </source>
</reference>
<dbReference type="GO" id="GO:0005886">
    <property type="term" value="C:plasma membrane"/>
    <property type="evidence" value="ECO:0007669"/>
    <property type="project" value="UniProtKB-SubCell"/>
</dbReference>
<dbReference type="InterPro" id="IPR050250">
    <property type="entry name" value="Macrolide_Exporter_MacB"/>
</dbReference>
<feature type="transmembrane region" description="Helical" evidence="6">
    <location>
        <begin position="20"/>
        <end position="38"/>
    </location>
</feature>
<proteinExistence type="predicted"/>
<dbReference type="Proteomes" id="UP000183995">
    <property type="component" value="Unassembled WGS sequence"/>
</dbReference>
<feature type="transmembrane region" description="Helical" evidence="6">
    <location>
        <begin position="391"/>
        <end position="417"/>
    </location>
</feature>
<evidence type="ECO:0000256" key="5">
    <source>
        <dbReference type="ARBA" id="ARBA00023136"/>
    </source>
</evidence>
<gene>
    <name evidence="8" type="ORF">SAMN02745823_01055</name>
</gene>
<evidence type="ECO:0000313" key="8">
    <source>
        <dbReference type="EMBL" id="SHH82328.1"/>
    </source>
</evidence>
<comment type="subcellular location">
    <subcellularLocation>
        <location evidence="1">Cell membrane</location>
        <topology evidence="1">Multi-pass membrane protein</topology>
    </subcellularLocation>
</comment>